<proteinExistence type="inferred from homology"/>
<dbReference type="AlphaFoldDB" id="A0A8K0XTF9"/>
<dbReference type="GO" id="GO:1990275">
    <property type="term" value="F:preribosome binding"/>
    <property type="evidence" value="ECO:0007669"/>
    <property type="project" value="TreeGrafter"/>
</dbReference>
<accession>A0A8K0XTF9</accession>
<dbReference type="GO" id="GO:0005524">
    <property type="term" value="F:ATP binding"/>
    <property type="evidence" value="ECO:0007669"/>
    <property type="project" value="UniProtKB-KW"/>
</dbReference>
<evidence type="ECO:0000313" key="4">
    <source>
        <dbReference type="Proteomes" id="UP000813824"/>
    </source>
</evidence>
<dbReference type="CDD" id="cd19481">
    <property type="entry name" value="RecA-like_protease"/>
    <property type="match status" value="1"/>
</dbReference>
<dbReference type="InterPro" id="IPR027417">
    <property type="entry name" value="P-loop_NTPase"/>
</dbReference>
<sequence length="450" mass="50569">MPTVSFSSILQTQFCAPTTNPELSIIQQLRRTYAAHGSGKQLVPTVVAGAASFPLEDFLRSNSIRHDARVEETHFLYDIEASKGESVYPRTVAGVTSFTYENVGFDVYHASWTVPNEGAHNLFGFVFAGEADDVGRKLMSEVYRHGRVLKDEIWVYEGNFWNKSRSLYDAIQRTHTDDLVLGDTVRESLQRDTDAFFKSKDVYESMGVTWKRGILLTGPPGNGKTETIKSLLKDIPHKALYVKSISSSYSGQGAAIRGVFEHARKHAPCILVLEDLDSMINSGDLSTFLNEMDGLAVNSGILTIATSNHPERIDDALLKRPSRFDTKYEFDLPSNELRRVFAKKWVDKIRGLDFLDGATSKWERIAEEVVTRTEGWSFAYLKELFVSYLLKSAHERSLNKTGTVQCFEAMLLDQLESLSKQIHWRKAAGDVTSDNLQRGPISSFNVLLED</sequence>
<dbReference type="InterPro" id="IPR003959">
    <property type="entry name" value="ATPase_AAA_core"/>
</dbReference>
<reference evidence="3" key="1">
    <citation type="journal article" date="2021" name="New Phytol.">
        <title>Evolutionary innovations through gain and loss of genes in the ectomycorrhizal Boletales.</title>
        <authorList>
            <person name="Wu G."/>
            <person name="Miyauchi S."/>
            <person name="Morin E."/>
            <person name="Kuo A."/>
            <person name="Drula E."/>
            <person name="Varga T."/>
            <person name="Kohler A."/>
            <person name="Feng B."/>
            <person name="Cao Y."/>
            <person name="Lipzen A."/>
            <person name="Daum C."/>
            <person name="Hundley H."/>
            <person name="Pangilinan J."/>
            <person name="Johnson J."/>
            <person name="Barry K."/>
            <person name="LaButti K."/>
            <person name="Ng V."/>
            <person name="Ahrendt S."/>
            <person name="Min B."/>
            <person name="Choi I.G."/>
            <person name="Park H."/>
            <person name="Plett J.M."/>
            <person name="Magnuson J."/>
            <person name="Spatafora J.W."/>
            <person name="Nagy L.G."/>
            <person name="Henrissat B."/>
            <person name="Grigoriev I.V."/>
            <person name="Yang Z.L."/>
            <person name="Xu J."/>
            <person name="Martin F.M."/>
        </authorList>
    </citation>
    <scope>NUCLEOTIDE SEQUENCE</scope>
    <source>
        <strain evidence="3">KKN 215</strain>
    </source>
</reference>
<dbReference type="PANTHER" id="PTHR23077:SF132">
    <property type="entry name" value="ATP-DEPENDENT ZN PROTEASE"/>
    <property type="match status" value="1"/>
</dbReference>
<dbReference type="GO" id="GO:0003723">
    <property type="term" value="F:RNA binding"/>
    <property type="evidence" value="ECO:0007669"/>
    <property type="project" value="TreeGrafter"/>
</dbReference>
<evidence type="ECO:0000313" key="3">
    <source>
        <dbReference type="EMBL" id="KAH8105223.1"/>
    </source>
</evidence>
<dbReference type="PANTHER" id="PTHR23077">
    <property type="entry name" value="AAA-FAMILY ATPASE"/>
    <property type="match status" value="1"/>
</dbReference>
<dbReference type="EMBL" id="JAEVFJ010000004">
    <property type="protein sequence ID" value="KAH8105223.1"/>
    <property type="molecule type" value="Genomic_DNA"/>
</dbReference>
<dbReference type="GO" id="GO:0005634">
    <property type="term" value="C:nucleus"/>
    <property type="evidence" value="ECO:0007669"/>
    <property type="project" value="TreeGrafter"/>
</dbReference>
<feature type="domain" description="AAA+ ATPase" evidence="2">
    <location>
        <begin position="210"/>
        <end position="334"/>
    </location>
</feature>
<comment type="caution">
    <text evidence="3">The sequence shown here is derived from an EMBL/GenBank/DDBJ whole genome shotgun (WGS) entry which is preliminary data.</text>
</comment>
<keyword evidence="3" id="KW-0378">Hydrolase</keyword>
<dbReference type="Gene3D" id="3.40.50.300">
    <property type="entry name" value="P-loop containing nucleotide triphosphate hydrolases"/>
    <property type="match status" value="1"/>
</dbReference>
<dbReference type="OrthoDB" id="2115716at2759"/>
<keyword evidence="4" id="KW-1185">Reference proteome</keyword>
<dbReference type="SMART" id="SM00382">
    <property type="entry name" value="AAA"/>
    <property type="match status" value="1"/>
</dbReference>
<gene>
    <name evidence="3" type="ORF">BXZ70DRAFT_887144</name>
</gene>
<dbReference type="InterPro" id="IPR050168">
    <property type="entry name" value="AAA_ATPase_domain"/>
</dbReference>
<dbReference type="GO" id="GO:0016887">
    <property type="term" value="F:ATP hydrolysis activity"/>
    <property type="evidence" value="ECO:0007669"/>
    <property type="project" value="InterPro"/>
</dbReference>
<keyword evidence="1" id="KW-0067">ATP-binding</keyword>
<evidence type="ECO:0000256" key="1">
    <source>
        <dbReference type="RuleBase" id="RU003651"/>
    </source>
</evidence>
<dbReference type="Proteomes" id="UP000813824">
    <property type="component" value="Unassembled WGS sequence"/>
</dbReference>
<dbReference type="PROSITE" id="PS00674">
    <property type="entry name" value="AAA"/>
    <property type="match status" value="1"/>
</dbReference>
<keyword evidence="1" id="KW-0547">Nucleotide-binding</keyword>
<dbReference type="Pfam" id="PF00004">
    <property type="entry name" value="AAA"/>
    <property type="match status" value="1"/>
</dbReference>
<dbReference type="SUPFAM" id="SSF52540">
    <property type="entry name" value="P-loop containing nucleoside triphosphate hydrolases"/>
    <property type="match status" value="1"/>
</dbReference>
<dbReference type="InterPro" id="IPR003593">
    <property type="entry name" value="AAA+_ATPase"/>
</dbReference>
<dbReference type="InterPro" id="IPR003960">
    <property type="entry name" value="ATPase_AAA_CS"/>
</dbReference>
<dbReference type="GO" id="GO:0042254">
    <property type="term" value="P:ribosome biogenesis"/>
    <property type="evidence" value="ECO:0007669"/>
    <property type="project" value="TreeGrafter"/>
</dbReference>
<protein>
    <submittedName>
        <fullName evidence="3">P-loop containing nucleoside triphosphate hydrolase protein</fullName>
    </submittedName>
</protein>
<name>A0A8K0XTF9_9AGAR</name>
<comment type="similarity">
    <text evidence="1">Belongs to the AAA ATPase family.</text>
</comment>
<evidence type="ECO:0000259" key="2">
    <source>
        <dbReference type="SMART" id="SM00382"/>
    </source>
</evidence>
<organism evidence="3 4">
    <name type="scientific">Cristinia sonorae</name>
    <dbReference type="NCBI Taxonomy" id="1940300"/>
    <lineage>
        <taxon>Eukaryota</taxon>
        <taxon>Fungi</taxon>
        <taxon>Dikarya</taxon>
        <taxon>Basidiomycota</taxon>
        <taxon>Agaricomycotina</taxon>
        <taxon>Agaricomycetes</taxon>
        <taxon>Agaricomycetidae</taxon>
        <taxon>Agaricales</taxon>
        <taxon>Pleurotineae</taxon>
        <taxon>Stephanosporaceae</taxon>
        <taxon>Cristinia</taxon>
    </lineage>
</organism>